<dbReference type="Gene3D" id="3.40.47.10">
    <property type="match status" value="1"/>
</dbReference>
<dbReference type="InterPro" id="IPR002155">
    <property type="entry name" value="Thiolase"/>
</dbReference>
<dbReference type="CDD" id="cd00829">
    <property type="entry name" value="SCP-x_thiolase"/>
    <property type="match status" value="1"/>
</dbReference>
<dbReference type="InterPro" id="IPR020616">
    <property type="entry name" value="Thiolase_N"/>
</dbReference>
<keyword evidence="4" id="KW-1185">Reference proteome</keyword>
<comment type="caution">
    <text evidence="3">The sequence shown here is derived from an EMBL/GenBank/DDBJ whole genome shotgun (WGS) entry which is preliminary data.</text>
</comment>
<organism evidence="3 4">
    <name type="scientific">Advenella alkanexedens</name>
    <dbReference type="NCBI Taxonomy" id="1481665"/>
    <lineage>
        <taxon>Bacteria</taxon>
        <taxon>Pseudomonadati</taxon>
        <taxon>Pseudomonadota</taxon>
        <taxon>Betaproteobacteria</taxon>
        <taxon>Burkholderiales</taxon>
        <taxon>Alcaligenaceae</taxon>
    </lineage>
</organism>
<name>A0ABS6NLH6_9BURK</name>
<gene>
    <name evidence="3" type="ORF">KU392_04335</name>
</gene>
<evidence type="ECO:0000259" key="1">
    <source>
        <dbReference type="Pfam" id="PF00108"/>
    </source>
</evidence>
<dbReference type="PANTHER" id="PTHR42870">
    <property type="entry name" value="ACETYL-COA C-ACETYLTRANSFERASE"/>
    <property type="match status" value="1"/>
</dbReference>
<dbReference type="InterPro" id="IPR055140">
    <property type="entry name" value="Thiolase_C_2"/>
</dbReference>
<proteinExistence type="predicted"/>
<dbReference type="PIRSF" id="PIRSF000429">
    <property type="entry name" value="Ac-CoA_Ac_transf"/>
    <property type="match status" value="1"/>
</dbReference>
<dbReference type="Pfam" id="PF00108">
    <property type="entry name" value="Thiolase_N"/>
    <property type="match status" value="1"/>
</dbReference>
<sequence length="427" mass="47018">MSRRKLKEQVFITGVGCSRFGDLLSTPELKGTSIQELTARAVKEALDDAGISGQDVDAVFAGNAMVHSSQVPGTYSQLSKWTGTQFKTGVHFEAQCSTTNVGAAMAAMAIASGAYDTVLVYGFETTRTKVKDFSPYEREPISHQQTWLWTDMAVNQAYSVPQGYDIFSVYNGLVALGYCRKYGLSIEDFERGMFELCRTRRLHGSMNPKANIQETLEDRATRKGFSDPYDLWLSDEHNPRVAWPSRLLSLVTTADGASAMVLTRASLAKNNRSKPVELKGFGISYSDLPWYGEDPTYWEFDRRATDQAMEMSGITAKDIDYLHTHDCSHISSICTAETIGYLEPGKGLEAAREGRLRFDGDRPMSTHGGRHAFGHAWGASAGSDTYEAVLQMRGLAGARQLRKPPEISLIHTHGYAMIGTVMVLGGV</sequence>
<dbReference type="Proteomes" id="UP000722165">
    <property type="component" value="Unassembled WGS sequence"/>
</dbReference>
<reference evidence="3 4" key="1">
    <citation type="submission" date="2021-06" db="EMBL/GenBank/DDBJ databases">
        <authorList>
            <person name="Lu T."/>
            <person name="Wang Q."/>
            <person name="Han X."/>
        </authorList>
    </citation>
    <scope>NUCLEOTIDE SEQUENCE [LARGE SCALE GENOMIC DNA]</scope>
    <source>
        <strain evidence="3 4">LAM0050</strain>
    </source>
</reference>
<evidence type="ECO:0000259" key="2">
    <source>
        <dbReference type="Pfam" id="PF22691"/>
    </source>
</evidence>
<dbReference type="SUPFAM" id="SSF53901">
    <property type="entry name" value="Thiolase-like"/>
    <property type="match status" value="1"/>
</dbReference>
<dbReference type="Pfam" id="PF22691">
    <property type="entry name" value="Thiolase_C_1"/>
    <property type="match status" value="1"/>
</dbReference>
<dbReference type="PANTHER" id="PTHR42870:SF1">
    <property type="entry name" value="NON-SPECIFIC LIPID-TRANSFER PROTEIN-LIKE 2"/>
    <property type="match status" value="1"/>
</dbReference>
<dbReference type="InterPro" id="IPR016039">
    <property type="entry name" value="Thiolase-like"/>
</dbReference>
<evidence type="ECO:0000313" key="3">
    <source>
        <dbReference type="EMBL" id="MBV4396487.1"/>
    </source>
</evidence>
<feature type="domain" description="Thiolase N-terminal" evidence="1">
    <location>
        <begin position="26"/>
        <end position="129"/>
    </location>
</feature>
<protein>
    <submittedName>
        <fullName evidence="3">Thiolase family protein</fullName>
    </submittedName>
</protein>
<accession>A0ABS6NLH6</accession>
<evidence type="ECO:0000313" key="4">
    <source>
        <dbReference type="Proteomes" id="UP000722165"/>
    </source>
</evidence>
<dbReference type="EMBL" id="JAHSPR010000002">
    <property type="protein sequence ID" value="MBV4396487.1"/>
    <property type="molecule type" value="Genomic_DNA"/>
</dbReference>
<dbReference type="RefSeq" id="WP_169295517.1">
    <property type="nucleotide sequence ID" value="NZ_JAHSPR010000002.1"/>
</dbReference>
<feature type="domain" description="Thiolase C-terminal" evidence="2">
    <location>
        <begin position="300"/>
        <end position="422"/>
    </location>
</feature>